<evidence type="ECO:0000256" key="10">
    <source>
        <dbReference type="ARBA" id="ARBA00022989"/>
    </source>
</evidence>
<comment type="caution">
    <text evidence="14">Lacks conserved residue(s) required for the propagation of feature annotation.</text>
</comment>
<comment type="cofactor">
    <cofactor evidence="14">
        <name>Zn(2+)</name>
        <dbReference type="ChEBI" id="CHEBI:29105"/>
    </cofactor>
    <text evidence="14">Binds 1 zinc ion per subunit.</text>
</comment>
<accession>A0ABW0BNP3</accession>
<dbReference type="Gene3D" id="3.10.580.10">
    <property type="entry name" value="CBS-domain"/>
    <property type="match status" value="1"/>
</dbReference>
<dbReference type="PANTHER" id="PTHR39188:SF3">
    <property type="entry name" value="STAGE IV SPORULATION PROTEIN FB"/>
    <property type="match status" value="1"/>
</dbReference>
<comment type="subcellular location">
    <subcellularLocation>
        <location evidence="1">Cell membrane</location>
        <topology evidence="1">Multi-pass membrane protein</topology>
    </subcellularLocation>
</comment>
<keyword evidence="10 14" id="KW-1133">Transmembrane helix</keyword>
<evidence type="ECO:0000259" key="16">
    <source>
        <dbReference type="PROSITE" id="PS51371"/>
    </source>
</evidence>
<keyword evidence="9 14" id="KW-0862">Zinc</keyword>
<name>A0ABW0BNP3_9ACTN</name>
<dbReference type="InterPro" id="IPR016483">
    <property type="entry name" value="UCP006404_Pept_M50_CBS"/>
</dbReference>
<evidence type="ECO:0000256" key="14">
    <source>
        <dbReference type="PIRNR" id="PIRNR006404"/>
    </source>
</evidence>
<dbReference type="InterPro" id="IPR008915">
    <property type="entry name" value="Peptidase_M50"/>
</dbReference>
<feature type="transmembrane region" description="Helical" evidence="14">
    <location>
        <begin position="107"/>
        <end position="131"/>
    </location>
</feature>
<evidence type="ECO:0000256" key="1">
    <source>
        <dbReference type="ARBA" id="ARBA00004651"/>
    </source>
</evidence>
<gene>
    <name evidence="17" type="ORF">ACFPGP_19180</name>
</gene>
<protein>
    <recommendedName>
        <fullName evidence="14">Zinc metalloprotease</fullName>
    </recommendedName>
</protein>
<dbReference type="SUPFAM" id="SSF54631">
    <property type="entry name" value="CBS-domain pair"/>
    <property type="match status" value="1"/>
</dbReference>
<evidence type="ECO:0000256" key="5">
    <source>
        <dbReference type="ARBA" id="ARBA00022692"/>
    </source>
</evidence>
<evidence type="ECO:0000256" key="12">
    <source>
        <dbReference type="ARBA" id="ARBA00023122"/>
    </source>
</evidence>
<comment type="similarity">
    <text evidence="2 14">Belongs to the peptidase M50B family.</text>
</comment>
<keyword evidence="11 14" id="KW-0482">Metalloprotease</keyword>
<feature type="transmembrane region" description="Helical" evidence="14">
    <location>
        <begin position="12"/>
        <end position="37"/>
    </location>
</feature>
<evidence type="ECO:0000256" key="4">
    <source>
        <dbReference type="ARBA" id="ARBA00022670"/>
    </source>
</evidence>
<evidence type="ECO:0000256" key="15">
    <source>
        <dbReference type="PROSITE-ProRule" id="PRU00703"/>
    </source>
</evidence>
<dbReference type="InterPro" id="IPR046342">
    <property type="entry name" value="CBS_dom_sf"/>
</dbReference>
<keyword evidence="18" id="KW-1185">Reference proteome</keyword>
<feature type="transmembrane region" description="Helical" evidence="14">
    <location>
        <begin position="143"/>
        <end position="163"/>
    </location>
</feature>
<keyword evidence="13 14" id="KW-0472">Membrane</keyword>
<dbReference type="Pfam" id="PF00571">
    <property type="entry name" value="CBS"/>
    <property type="match status" value="2"/>
</dbReference>
<dbReference type="PROSITE" id="PS51371">
    <property type="entry name" value="CBS"/>
    <property type="match status" value="1"/>
</dbReference>
<keyword evidence="5 14" id="KW-0812">Transmembrane</keyword>
<dbReference type="InterPro" id="IPR000644">
    <property type="entry name" value="CBS_dom"/>
</dbReference>
<reference evidence="18" key="1">
    <citation type="journal article" date="2019" name="Int. J. Syst. Evol. Microbiol.">
        <title>The Global Catalogue of Microorganisms (GCM) 10K type strain sequencing project: providing services to taxonomists for standard genome sequencing and annotation.</title>
        <authorList>
            <consortium name="The Broad Institute Genomics Platform"/>
            <consortium name="The Broad Institute Genome Sequencing Center for Infectious Disease"/>
            <person name="Wu L."/>
            <person name="Ma J."/>
        </authorList>
    </citation>
    <scope>NUCLEOTIDE SEQUENCE [LARGE SCALE GENOMIC DNA]</scope>
    <source>
        <strain evidence="18">DFY41</strain>
    </source>
</reference>
<keyword evidence="3" id="KW-1003">Cell membrane</keyword>
<evidence type="ECO:0000256" key="6">
    <source>
        <dbReference type="ARBA" id="ARBA00022723"/>
    </source>
</evidence>
<keyword evidence="7" id="KW-0677">Repeat</keyword>
<dbReference type="PIRSF" id="PIRSF006404">
    <property type="entry name" value="UCP006404_Pept_M50_CBS"/>
    <property type="match status" value="1"/>
</dbReference>
<dbReference type="SMART" id="SM00116">
    <property type="entry name" value="CBS"/>
    <property type="match status" value="2"/>
</dbReference>
<dbReference type="CDD" id="cd06164">
    <property type="entry name" value="S2P-M50_SpoIVFB_CBS"/>
    <property type="match status" value="1"/>
</dbReference>
<dbReference type="EMBL" id="JBHSKD010000027">
    <property type="protein sequence ID" value="MFC5178813.1"/>
    <property type="molecule type" value="Genomic_DNA"/>
</dbReference>
<dbReference type="Pfam" id="PF02163">
    <property type="entry name" value="Peptidase_M50"/>
    <property type="match status" value="2"/>
</dbReference>
<feature type="transmembrane region" description="Helical" evidence="14">
    <location>
        <begin position="49"/>
        <end position="67"/>
    </location>
</feature>
<feature type="domain" description="CBS" evidence="16">
    <location>
        <begin position="252"/>
        <end position="309"/>
    </location>
</feature>
<dbReference type="GO" id="GO:0008233">
    <property type="term" value="F:peptidase activity"/>
    <property type="evidence" value="ECO:0007669"/>
    <property type="project" value="UniProtKB-KW"/>
</dbReference>
<evidence type="ECO:0000256" key="13">
    <source>
        <dbReference type="ARBA" id="ARBA00023136"/>
    </source>
</evidence>
<keyword evidence="4 14" id="KW-0645">Protease</keyword>
<evidence type="ECO:0000313" key="18">
    <source>
        <dbReference type="Proteomes" id="UP001596087"/>
    </source>
</evidence>
<evidence type="ECO:0000256" key="7">
    <source>
        <dbReference type="ARBA" id="ARBA00022737"/>
    </source>
</evidence>
<proteinExistence type="inferred from homology"/>
<organism evidence="17 18">
    <name type="scientific">Nocardioides taihuensis</name>
    <dbReference type="NCBI Taxonomy" id="1835606"/>
    <lineage>
        <taxon>Bacteria</taxon>
        <taxon>Bacillati</taxon>
        <taxon>Actinomycetota</taxon>
        <taxon>Actinomycetes</taxon>
        <taxon>Propionibacteriales</taxon>
        <taxon>Nocardioidaceae</taxon>
        <taxon>Nocardioides</taxon>
    </lineage>
</organism>
<evidence type="ECO:0000256" key="3">
    <source>
        <dbReference type="ARBA" id="ARBA00022475"/>
    </source>
</evidence>
<evidence type="ECO:0000256" key="2">
    <source>
        <dbReference type="ARBA" id="ARBA00007931"/>
    </source>
</evidence>
<keyword evidence="12 15" id="KW-0129">CBS domain</keyword>
<comment type="caution">
    <text evidence="17">The sequence shown here is derived from an EMBL/GenBank/DDBJ whole genome shotgun (WGS) entry which is preliminary data.</text>
</comment>
<dbReference type="RefSeq" id="WP_378592554.1">
    <property type="nucleotide sequence ID" value="NZ_JBHSKD010000027.1"/>
</dbReference>
<sequence>MRDSVRLGRVAGFPVSAHWSVGVILLLLAWVLAGGVLPQTAPGHSAATYWLGGLVGSFLLLCSLLAHELAHAVVARRAGVEVEGVTLWLFGGVATFRSEAPSPRDDLRIAVAGPLTSLAVALGSGLAWVALDRSPGLDLAAGVTGWLSTINLVLAVFNMVPGAPLDGGRVLRAVLWARTGDRERAAVSATRAGRAMGYALVGLGLVFLLLGDPVGGVWTVLIGWFILAAANAEQEATVTRTLLGAVLVRDVMSSPVVTADPALSVEDLIERQVLSGRHSAYPVVDEDGRVVGLVTLRQLRTVPAQRRDVTRVRDVVLPLSEVATAAPTEPLPGLLPRLTPGSGRRALVLDEDRLVGIVTLADVSRTVEARALLTHPA</sequence>
<dbReference type="Proteomes" id="UP001596087">
    <property type="component" value="Unassembled WGS sequence"/>
</dbReference>
<evidence type="ECO:0000256" key="8">
    <source>
        <dbReference type="ARBA" id="ARBA00022801"/>
    </source>
</evidence>
<evidence type="ECO:0000256" key="9">
    <source>
        <dbReference type="ARBA" id="ARBA00022833"/>
    </source>
</evidence>
<dbReference type="PANTHER" id="PTHR39188">
    <property type="entry name" value="MEMBRANE-ASSOCIATED ZINC METALLOPROTEASE M50B"/>
    <property type="match status" value="1"/>
</dbReference>
<keyword evidence="8 14" id="KW-0378">Hydrolase</keyword>
<evidence type="ECO:0000313" key="17">
    <source>
        <dbReference type="EMBL" id="MFC5178813.1"/>
    </source>
</evidence>
<evidence type="ECO:0000256" key="11">
    <source>
        <dbReference type="ARBA" id="ARBA00023049"/>
    </source>
</evidence>
<dbReference type="GO" id="GO:0006508">
    <property type="term" value="P:proteolysis"/>
    <property type="evidence" value="ECO:0007669"/>
    <property type="project" value="UniProtKB-KW"/>
</dbReference>
<keyword evidence="6 14" id="KW-0479">Metal-binding</keyword>